<proteinExistence type="predicted"/>
<evidence type="ECO:0000313" key="1">
    <source>
        <dbReference type="EMBL" id="KAK6930682.1"/>
    </source>
</evidence>
<accession>A0AAN8VJP9</accession>
<dbReference type="AlphaFoldDB" id="A0AAN8VJP9"/>
<evidence type="ECO:0000313" key="2">
    <source>
        <dbReference type="Proteomes" id="UP001370490"/>
    </source>
</evidence>
<reference evidence="1 2" key="1">
    <citation type="submission" date="2023-12" db="EMBL/GenBank/DDBJ databases">
        <title>A high-quality genome assembly for Dillenia turbinata (Dilleniales).</title>
        <authorList>
            <person name="Chanderbali A."/>
        </authorList>
    </citation>
    <scope>NUCLEOTIDE SEQUENCE [LARGE SCALE GENOMIC DNA]</scope>
    <source>
        <strain evidence="1">LSX21</strain>
        <tissue evidence="1">Leaf</tissue>
    </source>
</reference>
<organism evidence="1 2">
    <name type="scientific">Dillenia turbinata</name>
    <dbReference type="NCBI Taxonomy" id="194707"/>
    <lineage>
        <taxon>Eukaryota</taxon>
        <taxon>Viridiplantae</taxon>
        <taxon>Streptophyta</taxon>
        <taxon>Embryophyta</taxon>
        <taxon>Tracheophyta</taxon>
        <taxon>Spermatophyta</taxon>
        <taxon>Magnoliopsida</taxon>
        <taxon>eudicotyledons</taxon>
        <taxon>Gunneridae</taxon>
        <taxon>Pentapetalae</taxon>
        <taxon>Dilleniales</taxon>
        <taxon>Dilleniaceae</taxon>
        <taxon>Dillenia</taxon>
    </lineage>
</organism>
<name>A0AAN8VJP9_9MAGN</name>
<gene>
    <name evidence="1" type="ORF">RJ641_004776</name>
</gene>
<comment type="caution">
    <text evidence="1">The sequence shown here is derived from an EMBL/GenBank/DDBJ whole genome shotgun (WGS) entry which is preliminary data.</text>
</comment>
<dbReference type="Proteomes" id="UP001370490">
    <property type="component" value="Unassembled WGS sequence"/>
</dbReference>
<protein>
    <submittedName>
        <fullName evidence="1">Uncharacterized protein</fullName>
    </submittedName>
</protein>
<dbReference type="EMBL" id="JBAMMX010000012">
    <property type="protein sequence ID" value="KAK6930682.1"/>
    <property type="molecule type" value="Genomic_DNA"/>
</dbReference>
<keyword evidence="2" id="KW-1185">Reference proteome</keyword>
<sequence>MRKSEEPNINNVRRGVNCADNCFHLWAVRVHCGNATTGTPPTKLSKEEFHPQCVKKQPTEGCDKTSICEHHGTIIPSVFGSTPLATFTFSSSSFSPLLILSISLITHKNGRPLSINPSAISFFCCWGKTEMLPKDT</sequence>